<dbReference type="RefSeq" id="WP_307212684.1">
    <property type="nucleotide sequence ID" value="NZ_JAUSTI010000001.1"/>
</dbReference>
<protein>
    <submittedName>
        <fullName evidence="1">Uncharacterized protein</fullName>
    </submittedName>
</protein>
<gene>
    <name evidence="1" type="ORF">J2T19_000464</name>
</gene>
<dbReference type="Proteomes" id="UP001233836">
    <property type="component" value="Unassembled WGS sequence"/>
</dbReference>
<evidence type="ECO:0000313" key="2">
    <source>
        <dbReference type="Proteomes" id="UP001233836"/>
    </source>
</evidence>
<dbReference type="EMBL" id="JAUSTI010000001">
    <property type="protein sequence ID" value="MDQ0169027.1"/>
    <property type="molecule type" value="Genomic_DNA"/>
</dbReference>
<keyword evidence="2" id="KW-1185">Reference proteome</keyword>
<sequence length="437" mass="50102">MDIVNQLRLLKQIYSENMVWDEGLQASRHVMPESIPIQDREALEAAGRHPNQFIKPQHDETIAELKMLAKQWTLDEAVQAFVASLWSSPMIWRSLLTGKLIASNMPNHEHRPYPSSEICEICGLSVNQAEDKTIQWYWRMTEGTPLDGDPFGHVLALRELIDVKDLPVPNEYDRWTFRAVLTVLRTLPPKTRYSKAAALLKKEGLLPTKTEYVYRNLLETLALIGILDTPEHPGLITAFTSYRERDQRPNVRVEVQAPLAWWDSSVGVNEENLARLFYDFDRRNVLLEEKPAQSPSLDETMLGQLVKRKIVRSKVPKASPDAGTGSVQPGDVYAVRVREGVWITVYCHELKDNRVVVEYLDGVFPEMPGKSELIMTVRPRPHERWQCSALAIDSTSWVRRVARNMPQPLSMLPVPDRIPFHHAKDLKHMAGWCFPHL</sequence>
<name>A0ABT9W700_9BACL</name>
<comment type="caution">
    <text evidence="1">The sequence shown here is derived from an EMBL/GenBank/DDBJ whole genome shotgun (WGS) entry which is preliminary data.</text>
</comment>
<proteinExistence type="predicted"/>
<evidence type="ECO:0000313" key="1">
    <source>
        <dbReference type="EMBL" id="MDQ0169027.1"/>
    </source>
</evidence>
<reference evidence="1 2" key="1">
    <citation type="submission" date="2023-07" db="EMBL/GenBank/DDBJ databases">
        <title>Sorghum-associated microbial communities from plants grown in Nebraska, USA.</title>
        <authorList>
            <person name="Schachtman D."/>
        </authorList>
    </citation>
    <scope>NUCLEOTIDE SEQUENCE [LARGE SCALE GENOMIC DNA]</scope>
    <source>
        <strain evidence="1 2">DS1314</strain>
    </source>
</reference>
<organism evidence="1 2">
    <name type="scientific">Paenibacillus tundrae</name>
    <dbReference type="NCBI Taxonomy" id="528187"/>
    <lineage>
        <taxon>Bacteria</taxon>
        <taxon>Bacillati</taxon>
        <taxon>Bacillota</taxon>
        <taxon>Bacilli</taxon>
        <taxon>Bacillales</taxon>
        <taxon>Paenibacillaceae</taxon>
        <taxon>Paenibacillus</taxon>
    </lineage>
</organism>
<accession>A0ABT9W700</accession>